<dbReference type="AlphaFoldDB" id="A0A6J5DSZ5"/>
<dbReference type="InterPro" id="IPR047914">
    <property type="entry name" value="TagK-like_C"/>
</dbReference>
<reference evidence="1 2" key="1">
    <citation type="submission" date="2020-04" db="EMBL/GenBank/DDBJ databases">
        <authorList>
            <person name="De Canck E."/>
        </authorList>
    </citation>
    <scope>NUCLEOTIDE SEQUENCE [LARGE SCALE GENOMIC DNA]</scope>
    <source>
        <strain evidence="1 2">LMG 29660</strain>
    </source>
</reference>
<gene>
    <name evidence="1" type="ORF">LMG29660_03093</name>
</gene>
<evidence type="ECO:0000313" key="2">
    <source>
        <dbReference type="Proteomes" id="UP000494135"/>
    </source>
</evidence>
<dbReference type="Proteomes" id="UP000494135">
    <property type="component" value="Unassembled WGS sequence"/>
</dbReference>
<evidence type="ECO:0008006" key="3">
    <source>
        <dbReference type="Google" id="ProtNLM"/>
    </source>
</evidence>
<dbReference type="NCBIfam" id="NF033419">
    <property type="entry name" value="T6SS_TagK_dom"/>
    <property type="match status" value="1"/>
</dbReference>
<organism evidence="1 2">
    <name type="scientific">Burkholderia puraquae</name>
    <dbReference type="NCBI Taxonomy" id="1904757"/>
    <lineage>
        <taxon>Bacteria</taxon>
        <taxon>Pseudomonadati</taxon>
        <taxon>Pseudomonadota</taxon>
        <taxon>Betaproteobacteria</taxon>
        <taxon>Burkholderiales</taxon>
        <taxon>Burkholderiaceae</taxon>
        <taxon>Burkholderia</taxon>
        <taxon>Burkholderia cepacia complex</taxon>
    </lineage>
</organism>
<dbReference type="RefSeq" id="WP_165765564.1">
    <property type="nucleotide sequence ID" value="NZ_CADIKG010000006.1"/>
</dbReference>
<proteinExistence type="predicted"/>
<name>A0A6J5DSZ5_9BURK</name>
<evidence type="ECO:0000313" key="1">
    <source>
        <dbReference type="EMBL" id="CAB3757380.1"/>
    </source>
</evidence>
<dbReference type="EMBL" id="CADIKG010000006">
    <property type="protein sequence ID" value="CAB3757380.1"/>
    <property type="molecule type" value="Genomic_DNA"/>
</dbReference>
<protein>
    <recommendedName>
        <fullName evidence="3">TagK domain-containing protein</fullName>
    </recommendedName>
</protein>
<accession>A0A6J5DSZ5</accession>
<sequence length="227" mass="24188">MKDNTSGKDVARFGDSTDHGGTVVHVADNFICGGFRALSIGDECGGGAVFGLLESSASLRGSEALRQLDHNNGAVEDVNIIASLYSQYLRFLDDPLSLAEWAIPHTQEATPSALPVQAEPGLGLLTMVALPPQPVKSVAKPQRITELLRPPVKLEQLFGDLSGVPDLCEPEQRNDVLGLFAPAEFIAAASRLAAQRLPELTRREHQMVAMDSPVSLPVGLLPDSETS</sequence>